<evidence type="ECO:0000313" key="2">
    <source>
        <dbReference type="Proteomes" id="UP000037069"/>
    </source>
</evidence>
<sequence length="126" mass="13762">AVGLSLISWTSGGSIVTREYLPAVGTQRFIQHHYPSYYQQQHHQQYYPSYGVNGGYYPQYSNGLLGGLTSSLGLGQSLGLGSSLGLGGGYYNNNLNFGTVNRPKPRVDVIESVYDADIGYIYGKKK</sequence>
<accession>A0A0L0C092</accession>
<feature type="non-terminal residue" evidence="1">
    <location>
        <position position="1"/>
    </location>
</feature>
<proteinExistence type="predicted"/>
<gene>
    <name evidence="1" type="ORF">FF38_12889</name>
</gene>
<evidence type="ECO:0000313" key="1">
    <source>
        <dbReference type="EMBL" id="KNC25703.1"/>
    </source>
</evidence>
<reference evidence="1 2" key="1">
    <citation type="journal article" date="2015" name="Nat. Commun.">
        <title>Lucilia cuprina genome unlocks parasitic fly biology to underpin future interventions.</title>
        <authorList>
            <person name="Anstead C.A."/>
            <person name="Korhonen P.K."/>
            <person name="Young N.D."/>
            <person name="Hall R.S."/>
            <person name="Jex A.R."/>
            <person name="Murali S.C."/>
            <person name="Hughes D.S."/>
            <person name="Lee S.F."/>
            <person name="Perry T."/>
            <person name="Stroehlein A.J."/>
            <person name="Ansell B.R."/>
            <person name="Breugelmans B."/>
            <person name="Hofmann A."/>
            <person name="Qu J."/>
            <person name="Dugan S."/>
            <person name="Lee S.L."/>
            <person name="Chao H."/>
            <person name="Dinh H."/>
            <person name="Han Y."/>
            <person name="Doddapaneni H.V."/>
            <person name="Worley K.C."/>
            <person name="Muzny D.M."/>
            <person name="Ioannidis P."/>
            <person name="Waterhouse R.M."/>
            <person name="Zdobnov E.M."/>
            <person name="James P.J."/>
            <person name="Bagnall N.H."/>
            <person name="Kotze A.C."/>
            <person name="Gibbs R.A."/>
            <person name="Richards S."/>
            <person name="Batterham P."/>
            <person name="Gasser R.B."/>
        </authorList>
    </citation>
    <scope>NUCLEOTIDE SEQUENCE [LARGE SCALE GENOMIC DNA]</scope>
    <source>
        <strain evidence="1 2">LS</strain>
        <tissue evidence="1">Full body</tissue>
    </source>
</reference>
<dbReference type="EMBL" id="JRES01001077">
    <property type="protein sequence ID" value="KNC25703.1"/>
    <property type="molecule type" value="Genomic_DNA"/>
</dbReference>
<name>A0A0L0C092_LUCCU</name>
<dbReference type="Proteomes" id="UP000037069">
    <property type="component" value="Unassembled WGS sequence"/>
</dbReference>
<keyword evidence="2" id="KW-1185">Reference proteome</keyword>
<comment type="caution">
    <text evidence="1">The sequence shown here is derived from an EMBL/GenBank/DDBJ whole genome shotgun (WGS) entry which is preliminary data.</text>
</comment>
<protein>
    <submittedName>
        <fullName evidence="1">Uncharacterized protein</fullName>
    </submittedName>
</protein>
<organism evidence="1 2">
    <name type="scientific">Lucilia cuprina</name>
    <name type="common">Green bottle fly</name>
    <name type="synonym">Australian sheep blowfly</name>
    <dbReference type="NCBI Taxonomy" id="7375"/>
    <lineage>
        <taxon>Eukaryota</taxon>
        <taxon>Metazoa</taxon>
        <taxon>Ecdysozoa</taxon>
        <taxon>Arthropoda</taxon>
        <taxon>Hexapoda</taxon>
        <taxon>Insecta</taxon>
        <taxon>Pterygota</taxon>
        <taxon>Neoptera</taxon>
        <taxon>Endopterygota</taxon>
        <taxon>Diptera</taxon>
        <taxon>Brachycera</taxon>
        <taxon>Muscomorpha</taxon>
        <taxon>Oestroidea</taxon>
        <taxon>Calliphoridae</taxon>
        <taxon>Luciliinae</taxon>
        <taxon>Lucilia</taxon>
    </lineage>
</organism>
<dbReference type="AlphaFoldDB" id="A0A0L0C092"/>